<organism evidence="1 2">
    <name type="scientific">Physocladia obscura</name>
    <dbReference type="NCBI Taxonomy" id="109957"/>
    <lineage>
        <taxon>Eukaryota</taxon>
        <taxon>Fungi</taxon>
        <taxon>Fungi incertae sedis</taxon>
        <taxon>Chytridiomycota</taxon>
        <taxon>Chytridiomycota incertae sedis</taxon>
        <taxon>Chytridiomycetes</taxon>
        <taxon>Chytridiales</taxon>
        <taxon>Chytriomycetaceae</taxon>
        <taxon>Physocladia</taxon>
    </lineage>
</organism>
<dbReference type="EMBL" id="JADGJH010000062">
    <property type="protein sequence ID" value="KAJ3140042.1"/>
    <property type="molecule type" value="Genomic_DNA"/>
</dbReference>
<keyword evidence="2" id="KW-1185">Reference proteome</keyword>
<evidence type="ECO:0000313" key="1">
    <source>
        <dbReference type="EMBL" id="KAJ3140042.1"/>
    </source>
</evidence>
<gene>
    <name evidence="1" type="ORF">HK100_010887</name>
</gene>
<name>A0AAD5T9K4_9FUNG</name>
<evidence type="ECO:0000313" key="2">
    <source>
        <dbReference type="Proteomes" id="UP001211907"/>
    </source>
</evidence>
<protein>
    <submittedName>
        <fullName evidence="1">Uncharacterized protein</fullName>
    </submittedName>
</protein>
<dbReference type="Proteomes" id="UP001211907">
    <property type="component" value="Unassembled WGS sequence"/>
</dbReference>
<comment type="caution">
    <text evidence="1">The sequence shown here is derived from an EMBL/GenBank/DDBJ whole genome shotgun (WGS) entry which is preliminary data.</text>
</comment>
<accession>A0AAD5T9K4</accession>
<dbReference type="AlphaFoldDB" id="A0AAD5T9K4"/>
<sequence length="514" mass="55131">MQETDEHRMSHLLIEALGLGEWRENNTGIDIRNTRSSNSSNSNVLLGVALSRVARPSALGLALGPETVRVVVGAITLPVLAALSSSMPSSTSASTSSSSSQTQVQAHSPVAATAAALAAFLRLLLSDSNAADAWGLTGFDSGAFHPDSKAFSDLCHVSSSASSIHHTHSQLLVLPIVADAINRVLSCLTAAPNINNLHANALWRYLLVPVISACPTSFLFNYPLAIAATHCAATQAPHLIQISKMYLVHLNTILADSLCSLDPKAMRLVAQFIVSQFEGVNPEIDLIEEAVISSSDKPVYESLADQLARISANHFQSSTLFIASLAITVCNLAQETLSPVRNEIFSAPLLRSSSKLPVPDNLISQLFIESCAVPQILVIPFDSESNTPNTLENHIAASLIVYFQQSIGTENSFLAFEETIFSLFLSESIAQLARSTLYSKICLRNSAPINSFEPIFCQLLAVDVILGVSDEGARIQITHSHLHFVTHSLSKSAINSKRNHSSTMDISELIDSQG</sequence>
<reference evidence="1" key="1">
    <citation type="submission" date="2020-05" db="EMBL/GenBank/DDBJ databases">
        <title>Phylogenomic resolution of chytrid fungi.</title>
        <authorList>
            <person name="Stajich J.E."/>
            <person name="Amses K."/>
            <person name="Simmons R."/>
            <person name="Seto K."/>
            <person name="Myers J."/>
            <person name="Bonds A."/>
            <person name="Quandt C.A."/>
            <person name="Barry K."/>
            <person name="Liu P."/>
            <person name="Grigoriev I."/>
            <person name="Longcore J.E."/>
            <person name="James T.Y."/>
        </authorList>
    </citation>
    <scope>NUCLEOTIDE SEQUENCE</scope>
    <source>
        <strain evidence="1">JEL0513</strain>
    </source>
</reference>
<proteinExistence type="predicted"/>